<feature type="domain" description="HpcH/HpaI aldolase/citrate lyase" evidence="4">
    <location>
        <begin position="22"/>
        <end position="245"/>
    </location>
</feature>
<dbReference type="GO" id="GO:0016832">
    <property type="term" value="F:aldehyde-lyase activity"/>
    <property type="evidence" value="ECO:0007669"/>
    <property type="project" value="TreeGrafter"/>
</dbReference>
<dbReference type="GO" id="GO:0046872">
    <property type="term" value="F:metal ion binding"/>
    <property type="evidence" value="ECO:0007669"/>
    <property type="project" value="UniProtKB-KW"/>
</dbReference>
<dbReference type="PANTHER" id="PTHR30502">
    <property type="entry name" value="2-KETO-3-DEOXY-L-RHAMNONATE ALDOLASE"/>
    <property type="match status" value="1"/>
</dbReference>
<dbReference type="Gene3D" id="3.20.20.60">
    <property type="entry name" value="Phosphoenolpyruvate-binding domains"/>
    <property type="match status" value="1"/>
</dbReference>
<dbReference type="InterPro" id="IPR015813">
    <property type="entry name" value="Pyrv/PenolPyrv_kinase-like_dom"/>
</dbReference>
<dbReference type="InterPro" id="IPR040442">
    <property type="entry name" value="Pyrv_kinase-like_dom_sf"/>
</dbReference>
<dbReference type="SUPFAM" id="SSF51621">
    <property type="entry name" value="Phosphoenolpyruvate/pyruvate domain"/>
    <property type="match status" value="1"/>
</dbReference>
<dbReference type="EMBL" id="FQWM01000003">
    <property type="protein sequence ID" value="SHH18219.1"/>
    <property type="molecule type" value="Genomic_DNA"/>
</dbReference>
<accession>A0A1M5QWX8</accession>
<gene>
    <name evidence="5" type="ORF">SAMN04488044_2121</name>
</gene>
<dbReference type="Proteomes" id="UP000184211">
    <property type="component" value="Unassembled WGS sequence"/>
</dbReference>
<evidence type="ECO:0000313" key="6">
    <source>
        <dbReference type="Proteomes" id="UP000184211"/>
    </source>
</evidence>
<evidence type="ECO:0000313" key="5">
    <source>
        <dbReference type="EMBL" id="SHH18219.1"/>
    </source>
</evidence>
<dbReference type="RefSeq" id="WP_072793003.1">
    <property type="nucleotide sequence ID" value="NZ_FQWM01000003.1"/>
</dbReference>
<dbReference type="STRING" id="870908.SAMN04488044_2121"/>
<protein>
    <submittedName>
        <fullName evidence="5">2-dehydro-3-deoxyglucarate aldolase</fullName>
    </submittedName>
</protein>
<keyword evidence="6" id="KW-1185">Reference proteome</keyword>
<evidence type="ECO:0000259" key="4">
    <source>
        <dbReference type="Pfam" id="PF03328"/>
    </source>
</evidence>
<keyword evidence="3" id="KW-0456">Lyase</keyword>
<reference evidence="6" key="1">
    <citation type="submission" date="2016-11" db="EMBL/GenBank/DDBJ databases">
        <authorList>
            <person name="Varghese N."/>
            <person name="Submissions S."/>
        </authorList>
    </citation>
    <scope>NUCLEOTIDE SEQUENCE [LARGE SCALE GENOMIC DNA]</scope>
    <source>
        <strain evidence="6">DSM 28223</strain>
    </source>
</reference>
<evidence type="ECO:0000256" key="2">
    <source>
        <dbReference type="ARBA" id="ARBA00022723"/>
    </source>
</evidence>
<dbReference type="PANTHER" id="PTHR30502:SF0">
    <property type="entry name" value="PHOSPHOENOLPYRUVATE CARBOXYLASE FAMILY PROTEIN"/>
    <property type="match status" value="1"/>
</dbReference>
<keyword evidence="2" id="KW-0479">Metal-binding</keyword>
<name>A0A1M5QWX8_9RHOB</name>
<evidence type="ECO:0000256" key="3">
    <source>
        <dbReference type="ARBA" id="ARBA00023239"/>
    </source>
</evidence>
<organism evidence="5 6">
    <name type="scientific">Cognatishimia maritima</name>
    <dbReference type="NCBI Taxonomy" id="870908"/>
    <lineage>
        <taxon>Bacteria</taxon>
        <taxon>Pseudomonadati</taxon>
        <taxon>Pseudomonadota</taxon>
        <taxon>Alphaproteobacteria</taxon>
        <taxon>Rhodobacterales</taxon>
        <taxon>Paracoccaceae</taxon>
        <taxon>Cognatishimia</taxon>
    </lineage>
</organism>
<comment type="similarity">
    <text evidence="1">Belongs to the HpcH/HpaI aldolase family.</text>
</comment>
<proteinExistence type="inferred from homology"/>
<sequence>MTTKFPANPFRSAFENHARPLVGIWSVLNSSNVVEGLSYSGFDWILIDNEHSPTDLGDTLDHLRALSASDIVPVVRLPWNDPVLIKKYLDIGAQTIMLPFVQTPQEAKAAVAAAMYPPDGKRGYALMHRASRYGRHSNYAEAAKDNVFIIVQLETPAALEHTEEIAKIDGIDAIFFGPGDLSATMGHRGNPAHAEVLNLICEKSKIVKALGKRTGVLAPGASAAEFFIEAGIDFVAAVTDGGLMFSASDSAARHFVSFAEGVVSKGAAKVATPANNTQ</sequence>
<dbReference type="InterPro" id="IPR050251">
    <property type="entry name" value="HpcH-HpaI_aldolase"/>
</dbReference>
<dbReference type="Pfam" id="PF03328">
    <property type="entry name" value="HpcH_HpaI"/>
    <property type="match status" value="1"/>
</dbReference>
<dbReference type="GO" id="GO:0005737">
    <property type="term" value="C:cytoplasm"/>
    <property type="evidence" value="ECO:0007669"/>
    <property type="project" value="TreeGrafter"/>
</dbReference>
<dbReference type="AlphaFoldDB" id="A0A1M5QWX8"/>
<dbReference type="InterPro" id="IPR005000">
    <property type="entry name" value="Aldolase/citrate-lyase_domain"/>
</dbReference>
<evidence type="ECO:0000256" key="1">
    <source>
        <dbReference type="ARBA" id="ARBA00005568"/>
    </source>
</evidence>